<dbReference type="InterPro" id="IPR002731">
    <property type="entry name" value="ATPase_BadF"/>
</dbReference>
<proteinExistence type="predicted"/>
<dbReference type="PANTHER" id="PTHR32329">
    <property type="entry name" value="BIFUNCTIONAL PROTEIN [INCLUDES 2-HYDROXYACYL-COA DEHYDRATASE (N-TER) AND ITS ACTIVATOR DOMAIN (C_TERM)-RELATED"/>
    <property type="match status" value="1"/>
</dbReference>
<dbReference type="InterPro" id="IPR008275">
    <property type="entry name" value="CoA_E_activase_dom"/>
</dbReference>
<name>X1MTY8_9ZZZZ</name>
<comment type="cofactor">
    <cofactor evidence="1">
        <name>[4Fe-4S] cluster</name>
        <dbReference type="ChEBI" id="CHEBI:49883"/>
    </cofactor>
</comment>
<reference evidence="6" key="1">
    <citation type="journal article" date="2014" name="Front. Microbiol.">
        <title>High frequency of phylogenetically diverse reductive dehalogenase-homologous genes in deep subseafloor sedimentary metagenomes.</title>
        <authorList>
            <person name="Kawai M."/>
            <person name="Futagami T."/>
            <person name="Toyoda A."/>
            <person name="Takaki Y."/>
            <person name="Nishi S."/>
            <person name="Hori S."/>
            <person name="Arai W."/>
            <person name="Tsubouchi T."/>
            <person name="Morono Y."/>
            <person name="Uchiyama I."/>
            <person name="Ito T."/>
            <person name="Fujiyama A."/>
            <person name="Inagaki F."/>
            <person name="Takami H."/>
        </authorList>
    </citation>
    <scope>NUCLEOTIDE SEQUENCE</scope>
    <source>
        <strain evidence="6">Expedition CK06-06</strain>
    </source>
</reference>
<evidence type="ECO:0000256" key="1">
    <source>
        <dbReference type="ARBA" id="ARBA00001966"/>
    </source>
</evidence>
<evidence type="ECO:0000256" key="2">
    <source>
        <dbReference type="ARBA" id="ARBA00022723"/>
    </source>
</evidence>
<dbReference type="Pfam" id="PF01869">
    <property type="entry name" value="BcrAD_BadFG"/>
    <property type="match status" value="1"/>
</dbReference>
<feature type="non-terminal residue" evidence="6">
    <location>
        <position position="1"/>
    </location>
</feature>
<evidence type="ECO:0000259" key="5">
    <source>
        <dbReference type="Pfam" id="PF01869"/>
    </source>
</evidence>
<protein>
    <recommendedName>
        <fullName evidence="5">ATPase BadF/BadG/BcrA/BcrD type domain-containing protein</fullName>
    </recommendedName>
</protein>
<dbReference type="InterPro" id="IPR043129">
    <property type="entry name" value="ATPase_NBD"/>
</dbReference>
<dbReference type="PANTHER" id="PTHR32329:SF2">
    <property type="entry name" value="BIFUNCTIONAL PROTEIN [INCLUDES 2-HYDROXYACYL-COA DEHYDRATASE (N-TER) AND ITS ACTIVATOR DOMAIN (C_TERM)"/>
    <property type="match status" value="1"/>
</dbReference>
<evidence type="ECO:0000313" key="6">
    <source>
        <dbReference type="EMBL" id="GAI34758.1"/>
    </source>
</evidence>
<evidence type="ECO:0000256" key="4">
    <source>
        <dbReference type="ARBA" id="ARBA00023014"/>
    </source>
</evidence>
<comment type="caution">
    <text evidence="6">The sequence shown here is derived from an EMBL/GenBank/DDBJ whole genome shotgun (WGS) entry which is preliminary data.</text>
</comment>
<dbReference type="AlphaFoldDB" id="X1MTY8"/>
<keyword evidence="3" id="KW-0408">Iron</keyword>
<dbReference type="GO" id="GO:0046872">
    <property type="term" value="F:metal ion binding"/>
    <property type="evidence" value="ECO:0007669"/>
    <property type="project" value="UniProtKB-KW"/>
</dbReference>
<keyword evidence="2" id="KW-0479">Metal-binding</keyword>
<dbReference type="InterPro" id="IPR051805">
    <property type="entry name" value="Dehydratase_Activator_Redct"/>
</dbReference>
<dbReference type="SUPFAM" id="SSF53067">
    <property type="entry name" value="Actin-like ATPase domain"/>
    <property type="match status" value="1"/>
</dbReference>
<dbReference type="Gene3D" id="3.30.420.40">
    <property type="match status" value="2"/>
</dbReference>
<keyword evidence="4" id="KW-0411">Iron-sulfur</keyword>
<evidence type="ECO:0000256" key="3">
    <source>
        <dbReference type="ARBA" id="ARBA00023004"/>
    </source>
</evidence>
<organism evidence="6">
    <name type="scientific">marine sediment metagenome</name>
    <dbReference type="NCBI Taxonomy" id="412755"/>
    <lineage>
        <taxon>unclassified sequences</taxon>
        <taxon>metagenomes</taxon>
        <taxon>ecological metagenomes</taxon>
    </lineage>
</organism>
<dbReference type="CDD" id="cd24036">
    <property type="entry name" value="ASKHA_NBD_BcrAD_BadFG_HgdC_HadI"/>
    <property type="match status" value="1"/>
</dbReference>
<gene>
    <name evidence="6" type="ORF">S06H3_47521</name>
</gene>
<dbReference type="GO" id="GO:0051536">
    <property type="term" value="F:iron-sulfur cluster binding"/>
    <property type="evidence" value="ECO:0007669"/>
    <property type="project" value="UniProtKB-KW"/>
</dbReference>
<sequence length="211" mass="22469">NVPFADKQITEISYHARGVGYLLPEVRTVIDIGGQDSKGIKLKDGRAVDFVMNDKCAAGTGRFLEVTAEGLGVKLDDMGKLSLTAKNAVRISNTCTVFATQEVVAKLAEGVPLPDIIGGLHEAIAARVYSMVRRLKIEREVALTGGGAKNIGLVKALETKLGYPVLVPPEPLLTGAIGAALLGKDIVEEAAEKGETLPRSERRLQEATFFT</sequence>
<feature type="domain" description="ATPase BadF/BadG/BcrA/BcrD type" evidence="5">
    <location>
        <begin position="4"/>
        <end position="183"/>
    </location>
</feature>
<dbReference type="NCBIfam" id="TIGR00241">
    <property type="entry name" value="CoA_E_activ"/>
    <property type="match status" value="1"/>
</dbReference>
<dbReference type="EMBL" id="BARV01029855">
    <property type="protein sequence ID" value="GAI34758.1"/>
    <property type="molecule type" value="Genomic_DNA"/>
</dbReference>
<accession>X1MTY8</accession>